<keyword evidence="2" id="KW-0614">Plasmid</keyword>
<gene>
    <name evidence="2" type="ORF">JCM7686_pAMI5p201</name>
</gene>
<organism evidence="2 3">
    <name type="scientific">Paracoccus aminophilus JCM 7686</name>
    <dbReference type="NCBI Taxonomy" id="1367847"/>
    <lineage>
        <taxon>Bacteria</taxon>
        <taxon>Pseudomonadati</taxon>
        <taxon>Pseudomonadota</taxon>
        <taxon>Alphaproteobacteria</taxon>
        <taxon>Rhodobacterales</taxon>
        <taxon>Paracoccaceae</taxon>
        <taxon>Paracoccus</taxon>
    </lineage>
</organism>
<dbReference type="GO" id="GO:0016747">
    <property type="term" value="F:acyltransferase activity, transferring groups other than amino-acyl groups"/>
    <property type="evidence" value="ECO:0007669"/>
    <property type="project" value="InterPro"/>
</dbReference>
<dbReference type="OrthoDB" id="7843527at2"/>
<dbReference type="AlphaFoldDB" id="S5Y1A0"/>
<dbReference type="KEGG" id="pami:JCM7686_pAMI5p201"/>
<dbReference type="CDD" id="cd04301">
    <property type="entry name" value="NAT_SF"/>
    <property type="match status" value="1"/>
</dbReference>
<protein>
    <submittedName>
        <fullName evidence="2">GCN5-like N-acetyltransferase</fullName>
    </submittedName>
</protein>
<dbReference type="PATRIC" id="fig|1367847.3.peg.4237"/>
<evidence type="ECO:0000313" key="3">
    <source>
        <dbReference type="Proteomes" id="UP000015480"/>
    </source>
</evidence>
<proteinExistence type="predicted"/>
<dbReference type="Proteomes" id="UP000015480">
    <property type="component" value="Plasmid pAMI5"/>
</dbReference>
<keyword evidence="2" id="KW-0808">Transferase</keyword>
<accession>S5Y1A0</accession>
<name>S5Y1A0_PARAH</name>
<feature type="domain" description="N-acetyltransferase" evidence="1">
    <location>
        <begin position="21"/>
        <end position="177"/>
    </location>
</feature>
<dbReference type="InterPro" id="IPR016181">
    <property type="entry name" value="Acyl_CoA_acyltransferase"/>
</dbReference>
<keyword evidence="3" id="KW-1185">Reference proteome</keyword>
<dbReference type="InterPro" id="IPR000182">
    <property type="entry name" value="GNAT_dom"/>
</dbReference>
<reference evidence="2 3" key="1">
    <citation type="journal article" date="2014" name="BMC Genomics">
        <title>Architecture and functions of a multipartite genome of the methylotrophic bacterium Paracoccus aminophilus JCM 7686, containing primary and secondary chromids.</title>
        <authorList>
            <person name="Dziewit L."/>
            <person name="Czarnecki J."/>
            <person name="Wibberg D."/>
            <person name="Radlinska M."/>
            <person name="Mrozek P."/>
            <person name="Szymczak M."/>
            <person name="Schluter A."/>
            <person name="Puhler A."/>
            <person name="Bartosik D."/>
        </authorList>
    </citation>
    <scope>NUCLEOTIDE SEQUENCE [LARGE SCALE GENOMIC DNA]</scope>
    <source>
        <strain evidence="2">JCM 7686</strain>
        <plasmid evidence="3">Plasmid pAMI5</plasmid>
    </source>
</reference>
<evidence type="ECO:0000259" key="1">
    <source>
        <dbReference type="PROSITE" id="PS51186"/>
    </source>
</evidence>
<dbReference type="EMBL" id="CP006653">
    <property type="protein sequence ID" value="AGT11267.1"/>
    <property type="molecule type" value="Genomic_DNA"/>
</dbReference>
<dbReference type="HOGENOM" id="CLU_091349_1_0_5"/>
<dbReference type="Gene3D" id="3.40.630.30">
    <property type="match status" value="1"/>
</dbReference>
<dbReference type="Pfam" id="PF00583">
    <property type="entry name" value="Acetyltransf_1"/>
    <property type="match status" value="1"/>
</dbReference>
<geneLocation type="plasmid" evidence="2 3">
    <name>pAMI5</name>
</geneLocation>
<dbReference type="PROSITE" id="PS51186">
    <property type="entry name" value="GNAT"/>
    <property type="match status" value="1"/>
</dbReference>
<sequence length="177" mass="19642">MTDSHPGQTPSVPMASADSRFTLRRLTRWDRSAHLAHLLRLSLSDRHARFQGGMSDAALERYSNQIDWTSTVIFGLFEGTELRGMSELFPFDIAQEGELSVSVESGCQHLGFGRRLVGAVLDTARSQGLRAVHMFFFRDNQGMHSLARAFGAKSRLSGGVLEGIVTFAETERRKRAA</sequence>
<dbReference type="SUPFAM" id="SSF55729">
    <property type="entry name" value="Acyl-CoA N-acyltransferases (Nat)"/>
    <property type="match status" value="1"/>
</dbReference>
<dbReference type="RefSeq" id="WP_020953038.1">
    <property type="nucleotide sequence ID" value="NC_022043.1"/>
</dbReference>
<evidence type="ECO:0000313" key="2">
    <source>
        <dbReference type="EMBL" id="AGT11267.1"/>
    </source>
</evidence>